<feature type="binding site" evidence="10">
    <location>
        <position position="143"/>
    </location>
    <ligand>
        <name>Zn(2+)</name>
        <dbReference type="ChEBI" id="CHEBI:29105"/>
    </ligand>
</feature>
<keyword evidence="4 10" id="KW-0479">Metal-binding</keyword>
<dbReference type="Pfam" id="PF02146">
    <property type="entry name" value="SIR2"/>
    <property type="match status" value="1"/>
</dbReference>
<dbReference type="Gene3D" id="3.40.50.1220">
    <property type="entry name" value="TPP-binding domain"/>
    <property type="match status" value="1"/>
</dbReference>
<feature type="binding site" evidence="10">
    <location>
        <position position="140"/>
    </location>
    <ligand>
        <name>Zn(2+)</name>
        <dbReference type="ChEBI" id="CHEBI:29105"/>
    </ligand>
</feature>
<evidence type="ECO:0000256" key="4">
    <source>
        <dbReference type="ARBA" id="ARBA00022723"/>
    </source>
</evidence>
<feature type="binding site" evidence="10">
    <location>
        <position position="173"/>
    </location>
    <ligand>
        <name>Zn(2+)</name>
        <dbReference type="ChEBI" id="CHEBI:29105"/>
    </ligand>
</feature>
<evidence type="ECO:0000256" key="9">
    <source>
        <dbReference type="ARBA" id="ARBA00043038"/>
    </source>
</evidence>
<keyword evidence="13" id="KW-1185">Reference proteome</keyword>
<dbReference type="GO" id="GO:0005634">
    <property type="term" value="C:nucleus"/>
    <property type="evidence" value="ECO:0007669"/>
    <property type="project" value="TreeGrafter"/>
</dbReference>
<comment type="similarity">
    <text evidence="7">Belongs to the sirtuin family. Class IV subfamily.</text>
</comment>
<organism evidence="12 13">
    <name type="scientific">Acrasis kona</name>
    <dbReference type="NCBI Taxonomy" id="1008807"/>
    <lineage>
        <taxon>Eukaryota</taxon>
        <taxon>Discoba</taxon>
        <taxon>Heterolobosea</taxon>
        <taxon>Tetramitia</taxon>
        <taxon>Eutetramitia</taxon>
        <taxon>Acrasidae</taxon>
        <taxon>Acrasis</taxon>
    </lineage>
</organism>
<evidence type="ECO:0000256" key="1">
    <source>
        <dbReference type="ARBA" id="ARBA00001947"/>
    </source>
</evidence>
<feature type="active site" description="Proton acceptor" evidence="10">
    <location>
        <position position="132"/>
    </location>
</feature>
<gene>
    <name evidence="12" type="ORF">AKO1_000053</name>
</gene>
<dbReference type="PANTHER" id="PTHR11085:SF1">
    <property type="entry name" value="NAD-DEPENDENT PROTEIN DEACETYLASE SIRTUIN-7"/>
    <property type="match status" value="1"/>
</dbReference>
<evidence type="ECO:0000256" key="2">
    <source>
        <dbReference type="ARBA" id="ARBA00022553"/>
    </source>
</evidence>
<name>A0AAW2ZEN2_9EUKA</name>
<dbReference type="InterPro" id="IPR026590">
    <property type="entry name" value="Ssirtuin_cat_dom"/>
</dbReference>
<evidence type="ECO:0000256" key="3">
    <source>
        <dbReference type="ARBA" id="ARBA00022679"/>
    </source>
</evidence>
<evidence type="ECO:0000256" key="10">
    <source>
        <dbReference type="PROSITE-ProRule" id="PRU00236"/>
    </source>
</evidence>
<dbReference type="EMBL" id="JAOPGA020001376">
    <property type="protein sequence ID" value="KAL0487828.1"/>
    <property type="molecule type" value="Genomic_DNA"/>
</dbReference>
<evidence type="ECO:0000256" key="6">
    <source>
        <dbReference type="ARBA" id="ARBA00023027"/>
    </source>
</evidence>
<proteinExistence type="inferred from homology"/>
<dbReference type="GO" id="GO:0017136">
    <property type="term" value="F:histone deacetylase activity, NAD-dependent"/>
    <property type="evidence" value="ECO:0007669"/>
    <property type="project" value="TreeGrafter"/>
</dbReference>
<evidence type="ECO:0000259" key="11">
    <source>
        <dbReference type="PROSITE" id="PS50305"/>
    </source>
</evidence>
<dbReference type="GO" id="GO:0070403">
    <property type="term" value="F:NAD+ binding"/>
    <property type="evidence" value="ECO:0007669"/>
    <property type="project" value="InterPro"/>
</dbReference>
<dbReference type="PROSITE" id="PS50305">
    <property type="entry name" value="SIRTUIN"/>
    <property type="match status" value="1"/>
</dbReference>
<dbReference type="InterPro" id="IPR003000">
    <property type="entry name" value="Sirtuin"/>
</dbReference>
<comment type="cofactor">
    <cofactor evidence="1">
        <name>Zn(2+)</name>
        <dbReference type="ChEBI" id="CHEBI:29105"/>
    </cofactor>
</comment>
<sequence>MYLIRQSGLPEIINENIDPLEYIDEDVMVEAKAKQVAELLQNSKHAVIYTGAGISTSAGIPDFRGPNGVWTQRETGAKIDHFKPSPYLLPTIAHQAVKTLVELQMVKHVVSTNCDGLHIKSGLNQNQLSEIHGNSYLEVCADCGKNHWRDYAVRNNWSSHKHETGRKCESYRCEGNLLDTIVNFGEDELEGPWNQAVLNMNKADLVIVLGSSLRVRRSCELPVMCLENEGSNLVIVNLQKTPSYDKAKLNVHCRTDDFMGLLFKYLELDIPSYVFDVTYEFGIEKVDDKSRIFVRECGQDKHIASVVDEVLFKVSLGALELDHKMRSRWHETEYQFLIDEPELVTKINVDLMMNFKEKEGVSNICSLEIDPVPSPYFCVKFRIQRDSVTGEMTVERVEEGGFCSIC</sequence>
<dbReference type="InterPro" id="IPR029035">
    <property type="entry name" value="DHS-like_NAD/FAD-binding_dom"/>
</dbReference>
<dbReference type="PANTHER" id="PTHR11085">
    <property type="entry name" value="NAD-DEPENDENT PROTEIN DEACYLASE SIRTUIN-5, MITOCHONDRIAL-RELATED"/>
    <property type="match status" value="1"/>
</dbReference>
<feature type="domain" description="Deacetylase sirtuin-type" evidence="11">
    <location>
        <begin position="26"/>
        <end position="269"/>
    </location>
</feature>
<dbReference type="GO" id="GO:0046872">
    <property type="term" value="F:metal ion binding"/>
    <property type="evidence" value="ECO:0007669"/>
    <property type="project" value="UniProtKB-KW"/>
</dbReference>
<evidence type="ECO:0000256" key="7">
    <source>
        <dbReference type="ARBA" id="ARBA00038170"/>
    </source>
</evidence>
<keyword evidence="5 10" id="KW-0862">Zinc</keyword>
<evidence type="ECO:0000313" key="13">
    <source>
        <dbReference type="Proteomes" id="UP001431209"/>
    </source>
</evidence>
<dbReference type="Gene3D" id="2.20.28.200">
    <property type="match status" value="1"/>
</dbReference>
<evidence type="ECO:0000256" key="8">
    <source>
        <dbReference type="ARBA" id="ARBA00041832"/>
    </source>
</evidence>
<dbReference type="SUPFAM" id="SSF52467">
    <property type="entry name" value="DHS-like NAD/FAD-binding domain"/>
    <property type="match status" value="1"/>
</dbReference>
<dbReference type="InterPro" id="IPR050134">
    <property type="entry name" value="NAD-dep_sirtuin_deacylases"/>
</dbReference>
<keyword evidence="6" id="KW-0520">NAD</keyword>
<evidence type="ECO:0000256" key="5">
    <source>
        <dbReference type="ARBA" id="ARBA00022833"/>
    </source>
</evidence>
<keyword evidence="3" id="KW-0808">Transferase</keyword>
<feature type="binding site" evidence="10">
    <location>
        <position position="168"/>
    </location>
    <ligand>
        <name>Zn(2+)</name>
        <dbReference type="ChEBI" id="CHEBI:29105"/>
    </ligand>
</feature>
<evidence type="ECO:0000313" key="12">
    <source>
        <dbReference type="EMBL" id="KAL0487828.1"/>
    </source>
</evidence>
<reference evidence="12 13" key="1">
    <citation type="submission" date="2024-03" db="EMBL/GenBank/DDBJ databases">
        <title>The Acrasis kona genome and developmental transcriptomes reveal deep origins of eukaryotic multicellular pathways.</title>
        <authorList>
            <person name="Sheikh S."/>
            <person name="Fu C.-J."/>
            <person name="Brown M.W."/>
            <person name="Baldauf S.L."/>
        </authorList>
    </citation>
    <scope>NUCLEOTIDE SEQUENCE [LARGE SCALE GENOMIC DNA]</scope>
    <source>
        <strain evidence="12 13">ATCC MYA-3509</strain>
    </source>
</reference>
<protein>
    <recommendedName>
        <fullName evidence="9">Regulatory protein SIR2 homolog 7</fullName>
    </recommendedName>
    <alternativeName>
        <fullName evidence="8">SIR2-like protein 7</fullName>
    </alternativeName>
</protein>
<dbReference type="Proteomes" id="UP001431209">
    <property type="component" value="Unassembled WGS sequence"/>
</dbReference>
<comment type="caution">
    <text evidence="12">The sequence shown here is derived from an EMBL/GenBank/DDBJ whole genome shotgun (WGS) entry which is preliminary data.</text>
</comment>
<keyword evidence="2" id="KW-0597">Phosphoprotein</keyword>
<accession>A0AAW2ZEN2</accession>
<dbReference type="AlphaFoldDB" id="A0AAW2ZEN2"/>